<evidence type="ECO:0000313" key="2">
    <source>
        <dbReference type="Proteomes" id="UP000886752"/>
    </source>
</evidence>
<reference evidence="1" key="1">
    <citation type="journal article" date="2021" name="PeerJ">
        <title>Extensive microbial diversity within the chicken gut microbiome revealed by metagenomics and culture.</title>
        <authorList>
            <person name="Gilroy R."/>
            <person name="Ravi A."/>
            <person name="Getino M."/>
            <person name="Pursley I."/>
            <person name="Horton D.L."/>
            <person name="Alikhan N.F."/>
            <person name="Baker D."/>
            <person name="Gharbi K."/>
            <person name="Hall N."/>
            <person name="Watson M."/>
            <person name="Adriaenssens E.M."/>
            <person name="Foster-Nyarko E."/>
            <person name="Jarju S."/>
            <person name="Secka A."/>
            <person name="Antonio M."/>
            <person name="Oren A."/>
            <person name="Chaudhuri R.R."/>
            <person name="La Ragione R."/>
            <person name="Hildebrand F."/>
            <person name="Pallen M.J."/>
        </authorList>
    </citation>
    <scope>NUCLEOTIDE SEQUENCE</scope>
    <source>
        <strain evidence="1">ChiHecec2B26-446</strain>
    </source>
</reference>
<proteinExistence type="predicted"/>
<protein>
    <submittedName>
        <fullName evidence="1">HEAT repeat domain-containing protein</fullName>
    </submittedName>
</protein>
<reference evidence="1" key="2">
    <citation type="submission" date="2021-04" db="EMBL/GenBank/DDBJ databases">
        <authorList>
            <person name="Gilroy R."/>
        </authorList>
    </citation>
    <scope>NUCLEOTIDE SEQUENCE</scope>
    <source>
        <strain evidence="1">ChiHecec2B26-446</strain>
    </source>
</reference>
<comment type="caution">
    <text evidence="1">The sequence shown here is derived from an EMBL/GenBank/DDBJ whole genome shotgun (WGS) entry which is preliminary data.</text>
</comment>
<dbReference type="Gene3D" id="1.25.10.10">
    <property type="entry name" value="Leucine-rich Repeat Variant"/>
    <property type="match status" value="1"/>
</dbReference>
<dbReference type="InterPro" id="IPR054701">
    <property type="entry name" value="DVU0298-like"/>
</dbReference>
<dbReference type="NCBIfam" id="NF045662">
    <property type="entry name" value="DVU0298_fam"/>
    <property type="match status" value="1"/>
</dbReference>
<sequence>MPRFRSQKNQLRALLETPQWRDNLESIAADGISSVGPLMSFLLYEPVLRLRAAIALGLTTSKIHAEKPEMARDILRRLNWRLSEESGNIGWGVPEAVGEILAQCPPLAKDFHRIFFSTILDLGFDDNYVDNDVLRRSCYFAIGRFIKACPQYGEEIRPLLRKGLQDSDAACCGFAAWALGMLPPDLNDSVALRQLAQKGEEASCLLTDGDQVVVCTPSELAEDTLHGTPRIGR</sequence>
<dbReference type="InterPro" id="IPR016024">
    <property type="entry name" value="ARM-type_fold"/>
</dbReference>
<dbReference type="EMBL" id="DXHV01000073">
    <property type="protein sequence ID" value="HIW01159.1"/>
    <property type="molecule type" value="Genomic_DNA"/>
</dbReference>
<dbReference type="Proteomes" id="UP000886752">
    <property type="component" value="Unassembled WGS sequence"/>
</dbReference>
<accession>A0A9D1TQ84</accession>
<organism evidence="1 2">
    <name type="scientific">Candidatus Desulfovibrio intestinipullorum</name>
    <dbReference type="NCBI Taxonomy" id="2838536"/>
    <lineage>
        <taxon>Bacteria</taxon>
        <taxon>Pseudomonadati</taxon>
        <taxon>Thermodesulfobacteriota</taxon>
        <taxon>Desulfovibrionia</taxon>
        <taxon>Desulfovibrionales</taxon>
        <taxon>Desulfovibrionaceae</taxon>
        <taxon>Desulfovibrio</taxon>
    </lineage>
</organism>
<dbReference type="AlphaFoldDB" id="A0A9D1TQ84"/>
<evidence type="ECO:0000313" key="1">
    <source>
        <dbReference type="EMBL" id="HIW01159.1"/>
    </source>
</evidence>
<name>A0A9D1TQ84_9BACT</name>
<dbReference type="SUPFAM" id="SSF48371">
    <property type="entry name" value="ARM repeat"/>
    <property type="match status" value="1"/>
</dbReference>
<dbReference type="InterPro" id="IPR011989">
    <property type="entry name" value="ARM-like"/>
</dbReference>
<gene>
    <name evidence="1" type="ORF">H9894_08230</name>
</gene>